<dbReference type="Proteomes" id="UP001499884">
    <property type="component" value="Unassembled WGS sequence"/>
</dbReference>
<keyword evidence="3" id="KW-1185">Reference proteome</keyword>
<name>A0ABP7G5M5_9ACTN</name>
<dbReference type="Pfam" id="PF11706">
    <property type="entry name" value="zf-CGNR"/>
    <property type="match status" value="1"/>
</dbReference>
<sequence>MELGTALREALLGEPLPVELMNSVHIDRGGPMYDLVGDAKRAGCWVAAIGPRLPALAAGGAAPAAAAPGAGAPPAVLLDEADARGLCDLRTALRALAAEVTDAPPQFTGADAPAPEAAVETVNRLSGLAPVWPVLAWPAGEEPAEECGTDAGYGDFVVSCVARQAVELFAGPRRARLRACLAPGCDRYFVKDHSRREWCTRACGNRARVARHYRRHHGAPAQQAGGARPRH</sequence>
<dbReference type="InterPro" id="IPR023286">
    <property type="entry name" value="ABATE_dom_sf"/>
</dbReference>
<dbReference type="EMBL" id="BAABEP010000056">
    <property type="protein sequence ID" value="GAA3752380.1"/>
    <property type="molecule type" value="Genomic_DNA"/>
</dbReference>
<gene>
    <name evidence="2" type="ORF">GCM10023082_55150</name>
</gene>
<dbReference type="PANTHER" id="PTHR35525:SF3">
    <property type="entry name" value="BLL6575 PROTEIN"/>
    <property type="match status" value="1"/>
</dbReference>
<feature type="domain" description="Zinc finger CGNR" evidence="1">
    <location>
        <begin position="176"/>
        <end position="216"/>
    </location>
</feature>
<dbReference type="RefSeq" id="WP_345653092.1">
    <property type="nucleotide sequence ID" value="NZ_BAABEP010000056.1"/>
</dbReference>
<dbReference type="SUPFAM" id="SSF160904">
    <property type="entry name" value="Jann2411-like"/>
    <property type="match status" value="1"/>
</dbReference>
<organism evidence="2 3">
    <name type="scientific">Streptomyces tremellae</name>
    <dbReference type="NCBI Taxonomy" id="1124239"/>
    <lineage>
        <taxon>Bacteria</taxon>
        <taxon>Bacillati</taxon>
        <taxon>Actinomycetota</taxon>
        <taxon>Actinomycetes</taxon>
        <taxon>Kitasatosporales</taxon>
        <taxon>Streptomycetaceae</taxon>
        <taxon>Streptomyces</taxon>
    </lineage>
</organism>
<evidence type="ECO:0000313" key="2">
    <source>
        <dbReference type="EMBL" id="GAA3752380.1"/>
    </source>
</evidence>
<proteinExistence type="predicted"/>
<reference evidence="3" key="1">
    <citation type="journal article" date="2019" name="Int. J. Syst. Evol. Microbiol.">
        <title>The Global Catalogue of Microorganisms (GCM) 10K type strain sequencing project: providing services to taxonomists for standard genome sequencing and annotation.</title>
        <authorList>
            <consortium name="The Broad Institute Genomics Platform"/>
            <consortium name="The Broad Institute Genome Sequencing Center for Infectious Disease"/>
            <person name="Wu L."/>
            <person name="Ma J."/>
        </authorList>
    </citation>
    <scope>NUCLEOTIDE SEQUENCE [LARGE SCALE GENOMIC DNA]</scope>
    <source>
        <strain evidence="3">JCM 30846</strain>
    </source>
</reference>
<evidence type="ECO:0000259" key="1">
    <source>
        <dbReference type="Pfam" id="PF11706"/>
    </source>
</evidence>
<dbReference type="Gene3D" id="1.10.3300.10">
    <property type="entry name" value="Jann2411-like domain"/>
    <property type="match status" value="1"/>
</dbReference>
<evidence type="ECO:0000313" key="3">
    <source>
        <dbReference type="Proteomes" id="UP001499884"/>
    </source>
</evidence>
<accession>A0ABP7G5M5</accession>
<dbReference type="InterPro" id="IPR021005">
    <property type="entry name" value="Znf_CGNR"/>
</dbReference>
<comment type="caution">
    <text evidence="2">The sequence shown here is derived from an EMBL/GenBank/DDBJ whole genome shotgun (WGS) entry which is preliminary data.</text>
</comment>
<dbReference type="PANTHER" id="PTHR35525">
    <property type="entry name" value="BLL6575 PROTEIN"/>
    <property type="match status" value="1"/>
</dbReference>
<dbReference type="InterPro" id="IPR010852">
    <property type="entry name" value="ABATE"/>
</dbReference>
<protein>
    <submittedName>
        <fullName evidence="2">CGNR zinc finger domain-containing protein</fullName>
    </submittedName>
</protein>